<feature type="compositionally biased region" description="Polar residues" evidence="1">
    <location>
        <begin position="1727"/>
        <end position="1736"/>
    </location>
</feature>
<feature type="compositionally biased region" description="Low complexity" evidence="1">
    <location>
        <begin position="146"/>
        <end position="177"/>
    </location>
</feature>
<feature type="compositionally biased region" description="Polar residues" evidence="1">
    <location>
        <begin position="1311"/>
        <end position="1325"/>
    </location>
</feature>
<feature type="compositionally biased region" description="Polar residues" evidence="1">
    <location>
        <begin position="2145"/>
        <end position="2168"/>
    </location>
</feature>
<feature type="compositionally biased region" description="Polar residues" evidence="1">
    <location>
        <begin position="2772"/>
        <end position="2787"/>
    </location>
</feature>
<feature type="compositionally biased region" description="Low complexity" evidence="1">
    <location>
        <begin position="2489"/>
        <end position="2506"/>
    </location>
</feature>
<feature type="compositionally biased region" description="Low complexity" evidence="1">
    <location>
        <begin position="958"/>
        <end position="978"/>
    </location>
</feature>
<feature type="compositionally biased region" description="Basic and acidic residues" evidence="1">
    <location>
        <begin position="3038"/>
        <end position="3063"/>
    </location>
</feature>
<feature type="compositionally biased region" description="Polar residues" evidence="1">
    <location>
        <begin position="2208"/>
        <end position="2222"/>
    </location>
</feature>
<name>A0AAI9UA09_9PEZI</name>
<feature type="region of interest" description="Disordered" evidence="1">
    <location>
        <begin position="381"/>
        <end position="991"/>
    </location>
</feature>
<feature type="compositionally biased region" description="Polar residues" evidence="1">
    <location>
        <begin position="1751"/>
        <end position="1764"/>
    </location>
</feature>
<accession>A0AAI9UA09</accession>
<feature type="compositionally biased region" description="Low complexity" evidence="1">
    <location>
        <begin position="2421"/>
        <end position="2451"/>
    </location>
</feature>
<feature type="compositionally biased region" description="Low complexity" evidence="1">
    <location>
        <begin position="1963"/>
        <end position="1972"/>
    </location>
</feature>
<feature type="compositionally biased region" description="Polar residues" evidence="1">
    <location>
        <begin position="2515"/>
        <end position="2538"/>
    </location>
</feature>
<feature type="compositionally biased region" description="Low complexity" evidence="1">
    <location>
        <begin position="1416"/>
        <end position="1465"/>
    </location>
</feature>
<proteinExistence type="predicted"/>
<feature type="compositionally biased region" description="Polar residues" evidence="1">
    <location>
        <begin position="14"/>
        <end position="31"/>
    </location>
</feature>
<keyword evidence="3" id="KW-1185">Reference proteome</keyword>
<feature type="compositionally biased region" description="Polar residues" evidence="1">
    <location>
        <begin position="223"/>
        <end position="235"/>
    </location>
</feature>
<feature type="compositionally biased region" description="Acidic residues" evidence="1">
    <location>
        <begin position="50"/>
        <end position="64"/>
    </location>
</feature>
<feature type="compositionally biased region" description="Polar residues" evidence="1">
    <location>
        <begin position="1253"/>
        <end position="1264"/>
    </location>
</feature>
<feature type="compositionally biased region" description="Low complexity" evidence="1">
    <location>
        <begin position="2128"/>
        <end position="2138"/>
    </location>
</feature>
<feature type="compositionally biased region" description="Low complexity" evidence="1">
    <location>
        <begin position="1072"/>
        <end position="1094"/>
    </location>
</feature>
<feature type="compositionally biased region" description="Polar residues" evidence="1">
    <location>
        <begin position="253"/>
        <end position="287"/>
    </location>
</feature>
<feature type="compositionally biased region" description="Low complexity" evidence="1">
    <location>
        <begin position="2351"/>
        <end position="2363"/>
    </location>
</feature>
<feature type="compositionally biased region" description="Polar residues" evidence="1">
    <location>
        <begin position="2860"/>
        <end position="2887"/>
    </location>
</feature>
<feature type="compositionally biased region" description="Polar residues" evidence="1">
    <location>
        <begin position="2634"/>
        <end position="2645"/>
    </location>
</feature>
<feature type="region of interest" description="Disordered" evidence="1">
    <location>
        <begin position="1"/>
        <end position="363"/>
    </location>
</feature>
<organism evidence="2 3">
    <name type="scientific">Colletotrichum cuscutae</name>
    <dbReference type="NCBI Taxonomy" id="1209917"/>
    <lineage>
        <taxon>Eukaryota</taxon>
        <taxon>Fungi</taxon>
        <taxon>Dikarya</taxon>
        <taxon>Ascomycota</taxon>
        <taxon>Pezizomycotina</taxon>
        <taxon>Sordariomycetes</taxon>
        <taxon>Hypocreomycetidae</taxon>
        <taxon>Glomerellales</taxon>
        <taxon>Glomerellaceae</taxon>
        <taxon>Colletotrichum</taxon>
        <taxon>Colletotrichum acutatum species complex</taxon>
    </lineage>
</organism>
<feature type="compositionally biased region" description="Polar residues" evidence="1">
    <location>
        <begin position="319"/>
        <end position="334"/>
    </location>
</feature>
<evidence type="ECO:0000313" key="3">
    <source>
        <dbReference type="Proteomes" id="UP001239213"/>
    </source>
</evidence>
<feature type="region of interest" description="Disordered" evidence="1">
    <location>
        <begin position="1564"/>
        <end position="1598"/>
    </location>
</feature>
<feature type="compositionally biased region" description="Polar residues" evidence="1">
    <location>
        <begin position="467"/>
        <end position="479"/>
    </location>
</feature>
<gene>
    <name evidence="2" type="ORF">CCUS01_10845</name>
</gene>
<dbReference type="Proteomes" id="UP001239213">
    <property type="component" value="Unassembled WGS sequence"/>
</dbReference>
<feature type="region of interest" description="Disordered" evidence="1">
    <location>
        <begin position="1492"/>
        <end position="1539"/>
    </location>
</feature>
<feature type="region of interest" description="Disordered" evidence="1">
    <location>
        <begin position="1017"/>
        <end position="1480"/>
    </location>
</feature>
<feature type="compositionally biased region" description="Polar residues" evidence="1">
    <location>
        <begin position="112"/>
        <end position="124"/>
    </location>
</feature>
<dbReference type="EMBL" id="MPDP01000296">
    <property type="protein sequence ID" value="KAK1452614.1"/>
    <property type="molecule type" value="Genomic_DNA"/>
</dbReference>
<feature type="compositionally biased region" description="Polar residues" evidence="1">
    <location>
        <begin position="1178"/>
        <end position="1189"/>
    </location>
</feature>
<feature type="compositionally biased region" description="Low complexity" evidence="1">
    <location>
        <begin position="2328"/>
        <end position="2338"/>
    </location>
</feature>
<protein>
    <recommendedName>
        <fullName evidence="4">SWI-SNF chromatin-remodeling complex protein</fullName>
    </recommendedName>
</protein>
<reference evidence="2" key="1">
    <citation type="submission" date="2016-11" db="EMBL/GenBank/DDBJ databases">
        <title>The genome sequence of Colletotrichum cuscutae.</title>
        <authorList>
            <person name="Baroncelli R."/>
        </authorList>
    </citation>
    <scope>NUCLEOTIDE SEQUENCE</scope>
    <source>
        <strain evidence="2">IMI 304802</strain>
    </source>
</reference>
<feature type="compositionally biased region" description="Low complexity" evidence="1">
    <location>
        <begin position="2560"/>
        <end position="2582"/>
    </location>
</feature>
<evidence type="ECO:0008006" key="4">
    <source>
        <dbReference type="Google" id="ProtNLM"/>
    </source>
</evidence>
<feature type="compositionally biased region" description="Polar residues" evidence="1">
    <location>
        <begin position="545"/>
        <end position="554"/>
    </location>
</feature>
<feature type="compositionally biased region" description="Basic and acidic residues" evidence="1">
    <location>
        <begin position="2889"/>
        <end position="2901"/>
    </location>
</feature>
<feature type="compositionally biased region" description="Pro residues" evidence="1">
    <location>
        <begin position="90"/>
        <end position="103"/>
    </location>
</feature>
<feature type="compositionally biased region" description="Low complexity" evidence="1">
    <location>
        <begin position="2099"/>
        <end position="2109"/>
    </location>
</feature>
<feature type="compositionally biased region" description="Polar residues" evidence="1">
    <location>
        <begin position="2048"/>
        <end position="2081"/>
    </location>
</feature>
<evidence type="ECO:0000313" key="2">
    <source>
        <dbReference type="EMBL" id="KAK1452614.1"/>
    </source>
</evidence>
<feature type="compositionally biased region" description="Low complexity" evidence="1">
    <location>
        <begin position="2976"/>
        <end position="2996"/>
    </location>
</feature>
<evidence type="ECO:0000256" key="1">
    <source>
        <dbReference type="SAM" id="MobiDB-lite"/>
    </source>
</evidence>
<feature type="compositionally biased region" description="Basic and acidic residues" evidence="1">
    <location>
        <begin position="683"/>
        <end position="695"/>
    </location>
</feature>
<feature type="compositionally biased region" description="Low complexity" evidence="1">
    <location>
        <begin position="185"/>
        <end position="194"/>
    </location>
</feature>
<feature type="compositionally biased region" description="Polar residues" evidence="1">
    <location>
        <begin position="1212"/>
        <end position="1222"/>
    </location>
</feature>
<feature type="region of interest" description="Disordered" evidence="1">
    <location>
        <begin position="1613"/>
        <end position="3111"/>
    </location>
</feature>
<feature type="compositionally biased region" description="Polar residues" evidence="1">
    <location>
        <begin position="838"/>
        <end position="849"/>
    </location>
</feature>
<feature type="compositionally biased region" description="Polar residues" evidence="1">
    <location>
        <begin position="1499"/>
        <end position="1535"/>
    </location>
</feature>
<feature type="compositionally biased region" description="Basic and acidic residues" evidence="1">
    <location>
        <begin position="298"/>
        <end position="309"/>
    </location>
</feature>
<feature type="compositionally biased region" description="Polar residues" evidence="1">
    <location>
        <begin position="1690"/>
        <end position="1699"/>
    </location>
</feature>
<sequence>MDGSSYNYGFRAPHTNSPLSPDTPTSASYKTNVKRTKTKKWVEAKTQNYDGDDWGNDFEDEADDPVPVPPLKPTGYRQAGQSTNTALPSHQPPAPSAPQPAEPVPSMRPAQPTVNEARPTSSHRPTAGLPPLQIQNSAKPTPPVVQQPVVNEVKPPAPVAEPASVGAAPERAPQEPLVSPPPPASAGLPSRMSPAPVPAPVPAPFASRPEYPRGTPSPPVGSRRTSPAPAQTQATRFPPRKSSMGQQDRDRQASGSRSSSTQRPWIDQRSASPSNVKSPGTPSNTTAAHFIRPSDIYRQMDDNKEKEGGLTEAGRPSIDSATGPRSESLVSAANPTVPVVDAGEQQPMRRSLDKGDGLGVVDNATRQPILAPVAERKSEYGFDGLLAQPQAQGVDRGRLSPPGGMPESNLGVPEPQLQRPTAEESDQNRRYSTSPRLPDLARMSLFGDDFFSNPDKYAHEAPPMPSLPSQIQTQPSEPASTAEKAPAVDKSPTAATPGDVTSPLPTISTTPQPTNSSLPASQPVSRERSRSPSQTPPALEESSRSRLPSQTTRPSIPGGWVTETRSIADSQSTSAVATPAATADRKPILGVDPGEVSPITDNEDDKFGASGVATTKDTVSIPVSIPEASERAAQMEGRVDQDDDLETSAPLNPRESGSSSLDFAAPERLQRESTMSTIADPSPVKESDKLREEIMRSLSPVRPTSHELNNFNNHQSLSPAVDNSGTRESAYLDSVYDDYWTAGDDKPDVPSLPSQHPEQKRALTPNKDISDVPPLSPRKDAMDKPPALGRRFSWEAGGEQVTPKASDAQKDPLAEPHPQPGDAGEDSVPPKQGDDELQATQSEVASDSGRTPLATGLDDGHISVPQDAGAMSHQVSQVSSAPRDRMDSEMIEPPSPVSVTADKNTTSAAPTRRLSLAEEKSMARVSSNPVSPSPPPSDHPALAQVQPEPEPEPEPESSEAGQAPASPAAPQRQSTQPAKITTFKEIMDLSNAKDRIQKYNETRSQFASMDSGLNNWLENLKAQHPEHANATASFGVGAPGPGQSQSSPTTSQPASQQPYYQQYLNASNPNLAAGASGRPPAGSAPTGSSHSPSSDFKHSSGQVGAKGKGLLLAAGKAGKGLLSKGKNKLRGTGDKSDSSPPPAQPKTRAERRTSWGISLGSRSSPRADSYGHAHSRSHSGSVSGPTPQTIPEHPASPTPPPQLPQTSRTSPFDTLTQGSDDQASAWAPPRPHTPPQQSAGPPGDSDLEPVSPVSDTHSISTTPRFQAKDTPGDDYSVGGDLQVPRPISKTQPSWDPFTGTPSVEEEGFEMGQSTDPSPPASNAGQGQAPPPSSQATQTVAAVRPRANTADEPYDDWVVVSPQSPPAGQIHVASPQSPPQAPRSFEPTESSREVDEDDHDLTHGSSSTGLFIVRPTQQLQPVQQQSVQKQPIQQPIQQPQQQPQQQQQQTINHLPSQQTSPQRQSSFVGLPPIRRSSTFGINLTKRAKKRFPLDEDDDNNFVSSPVNTTTDHYGNEGGSSSRFQQGESSWSAQSAQPMRVDTGPPRFRKDSNMSHNVLSATSTQAATLATESSGMTGQDLRIDDEKRPLGPGVAMKGAGRVPGLIDTRAAMQQNEGRTSGPPYGPGMPPHQGIMSPTFGGNPIHHLPPQGPWKLEESHLSEPLATSRNRQSGGSLSPHQQTSFGIDKETGVPSTAAQRPETQLPPRQKFSEVPPSSAQRYPGLFTPQAGYQNPSSPTGPRDSEDLGQHFYNRDSTSLYRTQTGDSEVSGFDPSIDEERGRKRSSGFFKEIGGRISRHTSRERPASKAESGAPSYMAGPDVRGDAVSEASVATGELQDRQRRRSSFFLNLRGSKPSDVGGPQGRDGGEGISPSPKASPNPGGPFQVQQPPPGGPAERKRSFFGPGADQSANFPMPNLSRSSTSTAGYEVAGGAMGPPKKRFSGFTSKVFPRSSSQQDLQVPQKPSTSHSTTTSTMFGRPPSTQGSQPGKPSPLAAQGRERSNTTGTNQLFAQETLVNKPLGNVEDDERGRRSSAGGFFSGLFGKRAANKPTETQHGLPQGQDQNASVPAQFRVQQHTGQQLPPSNLGPRREDEGQPPIRSPPQGFGQQQQEESPRFQGFSMHPGAGARIQPQPQSQPQGPELHQRKSNGSVLPSPQPSQQFAAVTDQQRSPALEEARTRPVSDLQSERRESPMTPGHEAHDEHVSRRKSSQMLNMESHPSQSFNAPAPPSQREQPSPGRRRLTEQRQPSLSFLQAEEQLSRPELSDDQTETHWVPPGFSAEPTPEPSIRHSYGRENSPGPQTPPLGQGQGTNHQQTLGVQKSGHARRISEQSASLLSPSSNFRAQSPNGVVGQSDTSQQSSKSNSPKPAAITQMPPRAPLASESRAPRQDPSQGQSQPGRPANMQEPDGTGPQMTGVASPGRPQQQQQQQPQLFQHSLQHQNQHQNQHQQQQHPHPPQHQHQGFDAENRPPAQSSQAFPPPNRRSSLSFPQSQDMQSSGQDSSVDGQQNPVSKWFKNRTSTQPQPRPNQGPQKESTTKSIFSAFKRSSKQPEPRPQQQMPYPSQVQDMQPQPQLQQSHKSQGQQRMPPAVPLSQRNHLPQQGPHHMYREQRPSMGSFEQGPLPQHNMAGRSPEAMRQNNGRFSSQQDVPFEPVMTRAIPNGPGPGGSVRANPQPYVEPQYDQVPIPRGYDAVHGEGGVAPSPYALSRTSPPVQYPAYHSPQVPQWGQPPVTQRHPSEMSMYSHPSPPIQQGQQLLHSHPQGGAWPEGDRRVSMASHQSNISHASHSTQAAHVGPQGDVPVPNQQHQPQQDPRGIRLVNQDDSRIAGPDSQFGQQTMPPSQQPQQQRYSLVDTPAPVAASPHMHQSNSREAQRNQQTNSAEGQTHASNVVRSPHDKPPSPHPQEHAQQTQGLAIDAGSIMGNNFRSVSDDKQRPAENIISSEPPVPAPASAPTAPRLSVNVQQANQEPKDNNDLYESTPLLPSNPSQPPAAAQPIVAANTGHSMVSDSSADEAPRNASHANGSASAGAAAASTTLARGKSTRAELEDTEDERQRTMRREAQEEKILVDPYEELSSGGVKYRKEEEPADVPQMSATSYPGQEWNPYGAGGYEDWD</sequence>
<comment type="caution">
    <text evidence="2">The sequence shown here is derived from an EMBL/GenBank/DDBJ whole genome shotgun (WGS) entry which is preliminary data.</text>
</comment>
<feature type="compositionally biased region" description="Polar residues" evidence="1">
    <location>
        <begin position="2000"/>
        <end position="2013"/>
    </location>
</feature>
<feature type="compositionally biased region" description="Low complexity" evidence="1">
    <location>
        <begin position="570"/>
        <end position="582"/>
    </location>
</feature>
<feature type="compositionally biased region" description="Polar residues" evidence="1">
    <location>
        <begin position="1662"/>
        <end position="1682"/>
    </location>
</feature>
<feature type="compositionally biased region" description="Polar residues" evidence="1">
    <location>
        <begin position="897"/>
        <end position="909"/>
    </location>
</feature>
<feature type="compositionally biased region" description="Basic and acidic residues" evidence="1">
    <location>
        <begin position="2170"/>
        <end position="2202"/>
    </location>
</feature>
<feature type="compositionally biased region" description="Low complexity" evidence="1">
    <location>
        <begin position="1041"/>
        <end position="1063"/>
    </location>
</feature>
<feature type="compositionally biased region" description="Low complexity" evidence="1">
    <location>
        <begin position="2795"/>
        <end position="2809"/>
    </location>
</feature>
<feature type="compositionally biased region" description="Polar residues" evidence="1">
    <location>
        <begin position="706"/>
        <end position="727"/>
    </location>
</feature>
<feature type="compositionally biased region" description="Pro residues" evidence="1">
    <location>
        <begin position="1194"/>
        <end position="1203"/>
    </location>
</feature>
<feature type="compositionally biased region" description="Low complexity" evidence="1">
    <location>
        <begin position="1108"/>
        <end position="1124"/>
    </location>
</feature>
<feature type="compositionally biased region" description="Low complexity" evidence="1">
    <location>
        <begin position="2030"/>
        <end position="2041"/>
    </location>
</feature>
<feature type="compositionally biased region" description="Polar residues" evidence="1">
    <location>
        <begin position="503"/>
        <end position="524"/>
    </location>
</feature>
<feature type="compositionally biased region" description="Polar residues" evidence="1">
    <location>
        <begin position="1949"/>
        <end position="1962"/>
    </location>
</feature>
<feature type="compositionally biased region" description="Low complexity" evidence="1">
    <location>
        <begin position="3013"/>
        <end position="3029"/>
    </location>
</feature>
<feature type="compositionally biased region" description="Low complexity" evidence="1">
    <location>
        <begin position="2831"/>
        <end position="2843"/>
    </location>
</feature>